<keyword evidence="9" id="KW-1185">Reference proteome</keyword>
<feature type="transmembrane region" description="Helical" evidence="6">
    <location>
        <begin position="67"/>
        <end position="90"/>
    </location>
</feature>
<evidence type="ECO:0000256" key="6">
    <source>
        <dbReference type="SAM" id="Phobius"/>
    </source>
</evidence>
<keyword evidence="4 6" id="KW-1133">Transmembrane helix</keyword>
<dbReference type="KEGG" id="ptaw:DW352_09820"/>
<evidence type="ECO:0000256" key="4">
    <source>
        <dbReference type="ARBA" id="ARBA00022989"/>
    </source>
</evidence>
<evidence type="ECO:0000313" key="9">
    <source>
        <dbReference type="Proteomes" id="UP000254889"/>
    </source>
</evidence>
<protein>
    <submittedName>
        <fullName evidence="8">ABC transporter</fullName>
    </submittedName>
</protein>
<dbReference type="GO" id="GO:1904680">
    <property type="term" value="F:peptide transmembrane transporter activity"/>
    <property type="evidence" value="ECO:0007669"/>
    <property type="project" value="InterPro"/>
</dbReference>
<evidence type="ECO:0000256" key="3">
    <source>
        <dbReference type="ARBA" id="ARBA00022692"/>
    </source>
</evidence>
<dbReference type="PANTHER" id="PTHR11384">
    <property type="entry name" value="ATP-BINDING CASSETTE, SUB-FAMILY D MEMBER"/>
    <property type="match status" value="1"/>
</dbReference>
<dbReference type="InterPro" id="IPR009248">
    <property type="entry name" value="SbmA_BacA"/>
</dbReference>
<accession>A0A346A466</accession>
<reference evidence="8 9" key="1">
    <citation type="submission" date="2018-07" db="EMBL/GenBank/DDBJ databases">
        <authorList>
            <person name="Quirk P.G."/>
            <person name="Krulwich T.A."/>
        </authorList>
    </citation>
    <scope>NUCLEOTIDE SEQUENCE [LARGE SCALE GENOMIC DNA]</scope>
    <source>
        <strain evidence="8 9">CC-BB4</strain>
    </source>
</reference>
<dbReference type="InterPro" id="IPR011527">
    <property type="entry name" value="ABC1_TM_dom"/>
</dbReference>
<dbReference type="PROSITE" id="PS50929">
    <property type="entry name" value="ABC_TM1F"/>
    <property type="match status" value="1"/>
</dbReference>
<dbReference type="InterPro" id="IPR050835">
    <property type="entry name" value="ABC_transporter_sub-D"/>
</dbReference>
<gene>
    <name evidence="8" type="ORF">DW352_09820</name>
</gene>
<dbReference type="Pfam" id="PF05992">
    <property type="entry name" value="SbmA_BacA"/>
    <property type="match status" value="1"/>
</dbReference>
<dbReference type="Gene3D" id="1.20.1560.10">
    <property type="entry name" value="ABC transporter type 1, transmembrane domain"/>
    <property type="match status" value="1"/>
</dbReference>
<proteinExistence type="predicted"/>
<evidence type="ECO:0000256" key="5">
    <source>
        <dbReference type="ARBA" id="ARBA00023136"/>
    </source>
</evidence>
<dbReference type="GO" id="GO:0140359">
    <property type="term" value="F:ABC-type transporter activity"/>
    <property type="evidence" value="ECO:0007669"/>
    <property type="project" value="InterPro"/>
</dbReference>
<evidence type="ECO:0000313" key="8">
    <source>
        <dbReference type="EMBL" id="AXK83963.1"/>
    </source>
</evidence>
<sequence length="361" mass="40806">MFNHKELTERFWHSALLLWRDRKSWAVALGTCLLIIVLLQLVVQVLLNLWNRNFFDALEKRDAATLWYQAKMFVPLAAFSVLLAATSVWARMTAQRGWREALTRRVVGRWLQNDRFRHLNGMVKGTENPEYRIAVDIRVATDAPIDLLLAFVTSLLTAFTFFGVLWTIGGSLAVPVFGVTITIPGYLVIGVILYSGAMSTLMMFVGHHMTGVIERMNQSEAEFRAAADAFRGEKVAEDAKPIDGEKRNALWLRLQAVLLWWREFCWQLVRTTLISHSNFLLAPVVAWLLCVPKYLSGAMTLGELTQSAAAFVTVQSAFNWLVDNYQRLADWRSSVHRVGSLLIALDELEAKENAKPGPAQP</sequence>
<dbReference type="SUPFAM" id="SSF90123">
    <property type="entry name" value="ABC transporter transmembrane region"/>
    <property type="match status" value="1"/>
</dbReference>
<feature type="domain" description="ABC transmembrane type-1" evidence="7">
    <location>
        <begin position="33"/>
        <end position="330"/>
    </location>
</feature>
<dbReference type="OrthoDB" id="9810134at2"/>
<comment type="subcellular location">
    <subcellularLocation>
        <location evidence="1">Cell membrane</location>
        <topology evidence="1">Multi-pass membrane protein</topology>
    </subcellularLocation>
</comment>
<feature type="transmembrane region" description="Helical" evidence="6">
    <location>
        <begin position="172"/>
        <end position="194"/>
    </location>
</feature>
<dbReference type="AlphaFoldDB" id="A0A346A466"/>
<name>A0A346A466_9HYPH</name>
<dbReference type="GO" id="GO:0015833">
    <property type="term" value="P:peptide transport"/>
    <property type="evidence" value="ECO:0007669"/>
    <property type="project" value="InterPro"/>
</dbReference>
<dbReference type="EMBL" id="CP031417">
    <property type="protein sequence ID" value="AXK83963.1"/>
    <property type="molecule type" value="Genomic_DNA"/>
</dbReference>
<dbReference type="PANTHER" id="PTHR11384:SF59">
    <property type="entry name" value="LYSOSOMAL COBALAMIN TRANSPORTER ABCD4"/>
    <property type="match status" value="1"/>
</dbReference>
<evidence type="ECO:0000259" key="7">
    <source>
        <dbReference type="PROSITE" id="PS50929"/>
    </source>
</evidence>
<feature type="transmembrane region" description="Helical" evidence="6">
    <location>
        <begin position="147"/>
        <end position="166"/>
    </location>
</feature>
<dbReference type="GO" id="GO:0005524">
    <property type="term" value="F:ATP binding"/>
    <property type="evidence" value="ECO:0007669"/>
    <property type="project" value="InterPro"/>
</dbReference>
<keyword evidence="5 6" id="KW-0472">Membrane</keyword>
<organism evidence="8 9">
    <name type="scientific">Pseudolabrys taiwanensis</name>
    <dbReference type="NCBI Taxonomy" id="331696"/>
    <lineage>
        <taxon>Bacteria</taxon>
        <taxon>Pseudomonadati</taxon>
        <taxon>Pseudomonadota</taxon>
        <taxon>Alphaproteobacteria</taxon>
        <taxon>Hyphomicrobiales</taxon>
        <taxon>Xanthobacteraceae</taxon>
        <taxon>Pseudolabrys</taxon>
    </lineage>
</organism>
<dbReference type="GO" id="GO:0005886">
    <property type="term" value="C:plasma membrane"/>
    <property type="evidence" value="ECO:0007669"/>
    <property type="project" value="UniProtKB-SubCell"/>
</dbReference>
<keyword evidence="3 6" id="KW-0812">Transmembrane</keyword>
<dbReference type="InterPro" id="IPR036640">
    <property type="entry name" value="ABC1_TM_sf"/>
</dbReference>
<evidence type="ECO:0000256" key="2">
    <source>
        <dbReference type="ARBA" id="ARBA00022448"/>
    </source>
</evidence>
<feature type="transmembrane region" description="Helical" evidence="6">
    <location>
        <begin position="25"/>
        <end position="47"/>
    </location>
</feature>
<keyword evidence="2" id="KW-0813">Transport</keyword>
<dbReference type="Proteomes" id="UP000254889">
    <property type="component" value="Chromosome"/>
</dbReference>
<evidence type="ECO:0000256" key="1">
    <source>
        <dbReference type="ARBA" id="ARBA00004651"/>
    </source>
</evidence>